<keyword evidence="2 8" id="KW-0813">Transport</keyword>
<evidence type="ECO:0000256" key="5">
    <source>
        <dbReference type="ARBA" id="ARBA00022729"/>
    </source>
</evidence>
<dbReference type="Gene3D" id="2.40.170.20">
    <property type="entry name" value="TonB-dependent receptor, beta-barrel domain"/>
    <property type="match status" value="1"/>
</dbReference>
<feature type="signal peptide" evidence="9">
    <location>
        <begin position="1"/>
        <end position="22"/>
    </location>
</feature>
<organism evidence="11 13">
    <name type="scientific">Flagellimonas aequoris</name>
    <dbReference type="NCBI Taxonomy" id="2306997"/>
    <lineage>
        <taxon>Bacteria</taxon>
        <taxon>Pseudomonadati</taxon>
        <taxon>Bacteroidota</taxon>
        <taxon>Flavobacteriia</taxon>
        <taxon>Flavobacteriales</taxon>
        <taxon>Flavobacteriaceae</taxon>
        <taxon>Flagellimonas</taxon>
    </lineage>
</organism>
<evidence type="ECO:0000256" key="6">
    <source>
        <dbReference type="ARBA" id="ARBA00023136"/>
    </source>
</evidence>
<evidence type="ECO:0000313" key="11">
    <source>
        <dbReference type="EMBL" id="RIV70525.1"/>
    </source>
</evidence>
<keyword evidence="3 8" id="KW-1134">Transmembrane beta strand</keyword>
<comment type="subcellular location">
    <subcellularLocation>
        <location evidence="1 8">Cell outer membrane</location>
        <topology evidence="1 8">Multi-pass membrane protein</topology>
    </subcellularLocation>
</comment>
<sequence>MKVKKLFGALLAICLSMAFAYAQEKTVTGTVTDQDGVPLPGVNIIVKGTTNGTQSDFDGNYLIGVTTGDVLVFSYLGQKTMERNVGTENVINVQMQEDASQLEEVVVTAQGIVKEKRSLGYAVTTVESEKVEARPEADIARVLNGKVAGVNITSNNGLSGSGTNIIIRGYSSATQSNQPLFIVDGIPFDSGTNTQTNFLDGNTESSRFLDLDPNNIASVSVLKGLSATVLYGNRGRNGVILITTKGAATGDAPTKTEVNVTQSVFMSNAVLPKFQQNYGGGFHQGFGYFFSNWGPRFDRTDDDGIASAGQYIGTGSNGEAILRHPFNYMADPTLIAGFEDLLDDEYPYVPYNGVEEFFRTGYVYSTSVNVRGGSEKVSFNANYGRTEDIGVTRGNRLLRNNFSLGGNARLSNNFTVSGVFNFARTGYKSPPNAVSTGSGAAFNGSAIFGDVLYTPISVDLTNIPYQAADGRSVYYRSGNDIQNPYWTVANSKTSQETDRFTGNMSMSYALNDWMNLTYRVGLDTYTELNSYGQNRGGVDGPTLGILRTTSVRNSIWNHDLILTGEKNLSDDLNLAATFGANSRRDTYAQDGIESQGQLVFGVLEHYNFTTPSSVNSFSGANLNQNFEENLVGIYLDATLSYKDMLYLNVVGRNDWSSTLERENNSLFYPGASLSFIPTTAFPSIQGNVLNYAKVRLGYGSSAGFPTPFNTRDVLTLGARTFVDANGNVVSGNSVSDVLGNRDLSPEKVQELEIGLDTKLFNRLNLNVSLFKKSTTDLITNRTLDSSTGFRSTFVNIGEVETKGVEVDYDLNIFRESESGFGFNLAGNFTANETIVTDLAEGTNNILLTFAVSGEAANYAVEGRPFGVFLGSTILRDDNGNKVVGNNGQYLVDNNITEIGDPNPDWTTGLIPTFTYKGFSLSANLQYRHGGDIYSVTTAGLIGRGVVDPDKPIDRESNYILPGVFANGSPNNVAISSTEFGFNTFFAGGINEVNIYDGTTIRLQEASLGYSLPKKLLEKTPFGSMSFTLSGSNLWYKAVNFPDDVRYDTNSSSTGVGNGQGIDFFTGPSTRRYGLTVRASF</sequence>
<dbReference type="InterPro" id="IPR037066">
    <property type="entry name" value="Plug_dom_sf"/>
</dbReference>
<evidence type="ECO:0000256" key="2">
    <source>
        <dbReference type="ARBA" id="ARBA00022448"/>
    </source>
</evidence>
<evidence type="ECO:0000256" key="8">
    <source>
        <dbReference type="PROSITE-ProRule" id="PRU01360"/>
    </source>
</evidence>
<keyword evidence="4 8" id="KW-0812">Transmembrane</keyword>
<feature type="chain" id="PRO_5019556368" evidence="9">
    <location>
        <begin position="23"/>
        <end position="1080"/>
    </location>
</feature>
<evidence type="ECO:0000256" key="1">
    <source>
        <dbReference type="ARBA" id="ARBA00004571"/>
    </source>
</evidence>
<dbReference type="PROSITE" id="PS52016">
    <property type="entry name" value="TONB_DEPENDENT_REC_3"/>
    <property type="match status" value="1"/>
</dbReference>
<evidence type="ECO:0000256" key="4">
    <source>
        <dbReference type="ARBA" id="ARBA00022692"/>
    </source>
</evidence>
<reference evidence="11 13" key="1">
    <citation type="submission" date="2018-08" db="EMBL/GenBank/DDBJ databases">
        <title>Proposal of Muricauda 72 sp.nov. and Muricauda NH166 sp.nov., isolated from seawater.</title>
        <authorList>
            <person name="Cheng H."/>
            <person name="Wu Y.-H."/>
            <person name="Guo L.-L."/>
            <person name="Xu X.-W."/>
        </authorList>
    </citation>
    <scope>NUCLEOTIDE SEQUENCE [LARGE SCALE GENOMIC DNA]</scope>
    <source>
        <strain evidence="11 13">NH166</strain>
    </source>
</reference>
<dbReference type="Proteomes" id="UP000321528">
    <property type="component" value="Unassembled WGS sequence"/>
</dbReference>
<evidence type="ECO:0000313" key="13">
    <source>
        <dbReference type="Proteomes" id="UP000284189"/>
    </source>
</evidence>
<keyword evidence="7 8" id="KW-0998">Cell outer membrane</keyword>
<comment type="caution">
    <text evidence="11">The sequence shown here is derived from an EMBL/GenBank/DDBJ whole genome shotgun (WGS) entry which is preliminary data.</text>
</comment>
<accession>A0A418N6R2</accession>
<dbReference type="Proteomes" id="UP000284189">
    <property type="component" value="Unassembled WGS sequence"/>
</dbReference>
<evidence type="ECO:0000313" key="12">
    <source>
        <dbReference type="EMBL" id="TXK01953.1"/>
    </source>
</evidence>
<dbReference type="GO" id="GO:0044718">
    <property type="term" value="P:siderophore transmembrane transport"/>
    <property type="evidence" value="ECO:0007669"/>
    <property type="project" value="TreeGrafter"/>
</dbReference>
<evidence type="ECO:0000256" key="3">
    <source>
        <dbReference type="ARBA" id="ARBA00022452"/>
    </source>
</evidence>
<dbReference type="GO" id="GO:0009279">
    <property type="term" value="C:cell outer membrane"/>
    <property type="evidence" value="ECO:0007669"/>
    <property type="project" value="UniProtKB-SubCell"/>
</dbReference>
<feature type="domain" description="TonB-dependent receptor plug" evidence="10">
    <location>
        <begin position="116"/>
        <end position="239"/>
    </location>
</feature>
<comment type="similarity">
    <text evidence="8">Belongs to the TonB-dependent receptor family.</text>
</comment>
<dbReference type="PANTHER" id="PTHR30069:SF29">
    <property type="entry name" value="HEMOGLOBIN AND HEMOGLOBIN-HAPTOGLOBIN-BINDING PROTEIN 1-RELATED"/>
    <property type="match status" value="1"/>
</dbReference>
<evidence type="ECO:0000313" key="14">
    <source>
        <dbReference type="Proteomes" id="UP000321528"/>
    </source>
</evidence>
<protein>
    <submittedName>
        <fullName evidence="11">SusC/RagA family TonB-linked outer membrane protein</fullName>
    </submittedName>
</protein>
<evidence type="ECO:0000256" key="7">
    <source>
        <dbReference type="ARBA" id="ARBA00023237"/>
    </source>
</evidence>
<keyword evidence="6 8" id="KW-0472">Membrane</keyword>
<evidence type="ECO:0000259" key="10">
    <source>
        <dbReference type="Pfam" id="PF07715"/>
    </source>
</evidence>
<dbReference type="InterPro" id="IPR036942">
    <property type="entry name" value="Beta-barrel_TonB_sf"/>
</dbReference>
<dbReference type="Pfam" id="PF13715">
    <property type="entry name" value="CarbopepD_reg_2"/>
    <property type="match status" value="1"/>
</dbReference>
<keyword evidence="14" id="KW-1185">Reference proteome</keyword>
<dbReference type="InterPro" id="IPR012910">
    <property type="entry name" value="Plug_dom"/>
</dbReference>
<dbReference type="AlphaFoldDB" id="A0A418N6R2"/>
<keyword evidence="5 9" id="KW-0732">Signal</keyword>
<dbReference type="GO" id="GO:0015344">
    <property type="term" value="F:siderophore uptake transmembrane transporter activity"/>
    <property type="evidence" value="ECO:0007669"/>
    <property type="project" value="TreeGrafter"/>
</dbReference>
<dbReference type="InterPro" id="IPR039426">
    <property type="entry name" value="TonB-dep_rcpt-like"/>
</dbReference>
<dbReference type="InterPro" id="IPR023996">
    <property type="entry name" value="TonB-dep_OMP_SusC/RagA"/>
</dbReference>
<evidence type="ECO:0000256" key="9">
    <source>
        <dbReference type="SAM" id="SignalP"/>
    </source>
</evidence>
<dbReference type="SUPFAM" id="SSF56935">
    <property type="entry name" value="Porins"/>
    <property type="match status" value="1"/>
</dbReference>
<dbReference type="RefSeq" id="WP_119640042.1">
    <property type="nucleotide sequence ID" value="NZ_QXFJ01000023.1"/>
</dbReference>
<dbReference type="NCBIfam" id="TIGR04056">
    <property type="entry name" value="OMP_RagA_SusC"/>
    <property type="match status" value="1"/>
</dbReference>
<proteinExistence type="inferred from homology"/>
<name>A0A418N6R2_9FLAO</name>
<dbReference type="SUPFAM" id="SSF49464">
    <property type="entry name" value="Carboxypeptidase regulatory domain-like"/>
    <property type="match status" value="1"/>
</dbReference>
<dbReference type="OrthoDB" id="9768177at2"/>
<dbReference type="EMBL" id="QXFJ01000023">
    <property type="protein sequence ID" value="RIV70525.1"/>
    <property type="molecule type" value="Genomic_DNA"/>
</dbReference>
<reference evidence="12 14" key="2">
    <citation type="submission" date="2019-07" db="EMBL/GenBank/DDBJ databases">
        <title>Draft genome of two Muricauda strains isolated from deep sea.</title>
        <authorList>
            <person name="Sun C."/>
        </authorList>
    </citation>
    <scope>NUCLEOTIDE SEQUENCE [LARGE SCALE GENOMIC DNA]</scope>
    <source>
        <strain evidence="12 14">NH166</strain>
    </source>
</reference>
<gene>
    <name evidence="11" type="ORF">D2U88_09105</name>
    <name evidence="12" type="ORF">FQ019_09030</name>
</gene>
<dbReference type="Pfam" id="PF07715">
    <property type="entry name" value="Plug"/>
    <property type="match status" value="1"/>
</dbReference>
<dbReference type="Gene3D" id="2.60.40.1120">
    <property type="entry name" value="Carboxypeptidase-like, regulatory domain"/>
    <property type="match status" value="1"/>
</dbReference>
<dbReference type="Gene3D" id="2.170.130.10">
    <property type="entry name" value="TonB-dependent receptor, plug domain"/>
    <property type="match status" value="1"/>
</dbReference>
<dbReference type="EMBL" id="VNWL01000022">
    <property type="protein sequence ID" value="TXK01953.1"/>
    <property type="molecule type" value="Genomic_DNA"/>
</dbReference>
<dbReference type="PANTHER" id="PTHR30069">
    <property type="entry name" value="TONB-DEPENDENT OUTER MEMBRANE RECEPTOR"/>
    <property type="match status" value="1"/>
</dbReference>
<dbReference type="InterPro" id="IPR008969">
    <property type="entry name" value="CarboxyPept-like_regulatory"/>
</dbReference>